<sequence>MKCPWRGKILTLMPPPQKEFCKEMAEQGLKPGRIRNAMKIKMQLSEDTAPALKMVQNLVNYYSRTKLGNNDRHDKIKLMVRDAAFTGREEHAQAFMFGWDLDVDGKPVVGNGSDNNPFLVGITSKTLLMRLDRDPGTYILYVDATFKLNQVSYPVLVLGMSNKRRRFHLTAMVIVSQIVDDMYTKALAALKRVYTAATEKQLMVYYVMGDAYDAQYNAIGNTVGVGQPFVYLMCFFHVMKNVNDRLKSVEDMLANRVRKDIYDLHFAASHQDFVTKAYNILAVWRPDEATRSFADYFNKVWLSGKFIWWQCFQRSSSYATTNNPAEQFKGC</sequence>
<dbReference type="OrthoDB" id="92033at2759"/>
<gene>
    <name evidence="2" type="ORF">L917_14098</name>
</gene>
<dbReference type="VEuPathDB" id="FungiDB:PPTG_21656"/>
<dbReference type="PANTHER" id="PTHR33977">
    <property type="entry name" value="ZINC ION BINDING PROTEIN"/>
    <property type="match status" value="1"/>
</dbReference>
<evidence type="ECO:0000313" key="2">
    <source>
        <dbReference type="EMBL" id="ETL86470.1"/>
    </source>
</evidence>
<dbReference type="Proteomes" id="UP000054423">
    <property type="component" value="Unassembled WGS sequence"/>
</dbReference>
<dbReference type="AlphaFoldDB" id="W2KQ39"/>
<feature type="domain" description="MULE transposase" evidence="1">
    <location>
        <begin position="140"/>
        <end position="241"/>
    </location>
</feature>
<organism evidence="2">
    <name type="scientific">Phytophthora nicotianae</name>
    <name type="common">Potato buckeye rot agent</name>
    <name type="synonym">Phytophthora parasitica</name>
    <dbReference type="NCBI Taxonomy" id="4792"/>
    <lineage>
        <taxon>Eukaryota</taxon>
        <taxon>Sar</taxon>
        <taxon>Stramenopiles</taxon>
        <taxon>Oomycota</taxon>
        <taxon>Peronosporomycetes</taxon>
        <taxon>Peronosporales</taxon>
        <taxon>Peronosporaceae</taxon>
        <taxon>Phytophthora</taxon>
    </lineage>
</organism>
<dbReference type="Pfam" id="PF10551">
    <property type="entry name" value="MULE"/>
    <property type="match status" value="1"/>
</dbReference>
<reference evidence="2" key="1">
    <citation type="submission" date="2013-11" db="EMBL/GenBank/DDBJ databases">
        <title>The Genome Sequence of Phytophthora parasitica CHvinca01.</title>
        <authorList>
            <consortium name="The Broad Institute Genomics Platform"/>
            <person name="Russ C."/>
            <person name="Tyler B."/>
            <person name="Panabieres F."/>
            <person name="Shan W."/>
            <person name="Tripathy S."/>
            <person name="Grunwald N."/>
            <person name="Machado M."/>
            <person name="Johnson C.S."/>
            <person name="Arredondo F."/>
            <person name="Hong C."/>
            <person name="Coffey M."/>
            <person name="Young S.K."/>
            <person name="Zeng Q."/>
            <person name="Gargeya S."/>
            <person name="Fitzgerald M."/>
            <person name="Abouelleil A."/>
            <person name="Alvarado L."/>
            <person name="Chapman S.B."/>
            <person name="Gainer-Dewar J."/>
            <person name="Goldberg J."/>
            <person name="Griggs A."/>
            <person name="Gujja S."/>
            <person name="Hansen M."/>
            <person name="Howarth C."/>
            <person name="Imamovic A."/>
            <person name="Ireland A."/>
            <person name="Larimer J."/>
            <person name="McCowan C."/>
            <person name="Murphy C."/>
            <person name="Pearson M."/>
            <person name="Poon T.W."/>
            <person name="Priest M."/>
            <person name="Roberts A."/>
            <person name="Saif S."/>
            <person name="Shea T."/>
            <person name="Sykes S."/>
            <person name="Wortman J."/>
            <person name="Nusbaum C."/>
            <person name="Birren B."/>
        </authorList>
    </citation>
    <scope>NUCLEOTIDE SEQUENCE [LARGE SCALE GENOMIC DNA]</scope>
    <source>
        <strain evidence="2">CHvinca01</strain>
    </source>
</reference>
<accession>W2KQ39</accession>
<dbReference type="InterPro" id="IPR018289">
    <property type="entry name" value="MULE_transposase_dom"/>
</dbReference>
<name>W2KQ39_PHYNI</name>
<dbReference type="EMBL" id="KI681267">
    <property type="protein sequence ID" value="ETL86470.1"/>
    <property type="molecule type" value="Genomic_DNA"/>
</dbReference>
<dbReference type="VEuPathDB" id="FungiDB:PPTG_05568"/>
<evidence type="ECO:0000259" key="1">
    <source>
        <dbReference type="Pfam" id="PF10551"/>
    </source>
</evidence>
<protein>
    <recommendedName>
        <fullName evidence="1">MULE transposase domain-containing protein</fullName>
    </recommendedName>
</protein>
<dbReference type="PANTHER" id="PTHR33977:SF1">
    <property type="entry name" value="ZINC ION BINDING PROTEIN"/>
    <property type="match status" value="1"/>
</dbReference>
<proteinExistence type="predicted"/>